<gene>
    <name evidence="2" type="ORF">SI7747_04005337</name>
    <name evidence="3" type="ORF">SI8410_04005842</name>
</gene>
<dbReference type="Gene3D" id="3.40.30.10">
    <property type="entry name" value="Glutaredoxin"/>
    <property type="match status" value="1"/>
</dbReference>
<keyword evidence="4" id="KW-1185">Reference proteome</keyword>
<dbReference type="InterPro" id="IPR008554">
    <property type="entry name" value="Glutaredoxin-like"/>
</dbReference>
<comment type="similarity">
    <text evidence="1">Belongs to the glutaredoxin family.</text>
</comment>
<keyword evidence="1" id="KW-0813">Transport</keyword>
<dbReference type="InterPro" id="IPR052565">
    <property type="entry name" value="Glutaredoxin-like_YDR286C"/>
</dbReference>
<reference evidence="2" key="1">
    <citation type="submission" date="2019-12" db="EMBL/GenBank/DDBJ databases">
        <authorList>
            <person name="Scholz U."/>
            <person name="Mascher M."/>
            <person name="Fiebig A."/>
        </authorList>
    </citation>
    <scope>NUCLEOTIDE SEQUENCE</scope>
</reference>
<dbReference type="OrthoDB" id="2016230at2759"/>
<sequence>MATAAALRLPAAAASLGRKRVAAAGASRPLIRPLVAASAFSASSDGGGKRKQLVLYTKQGCCLCVGLKEKLETAFLLGGPWDISENPEWERLYQYEIPVLARVLSDGSEKVLPRFSPRLGVEMIQKKISSAFEDSE</sequence>
<dbReference type="EMBL" id="LR746267">
    <property type="protein sequence ID" value="CAA7395181.1"/>
    <property type="molecule type" value="Genomic_DNA"/>
</dbReference>
<dbReference type="Proteomes" id="UP000663760">
    <property type="component" value="Chromosome 4"/>
</dbReference>
<organism evidence="2">
    <name type="scientific">Spirodela intermedia</name>
    <name type="common">Intermediate duckweed</name>
    <dbReference type="NCBI Taxonomy" id="51605"/>
    <lineage>
        <taxon>Eukaryota</taxon>
        <taxon>Viridiplantae</taxon>
        <taxon>Streptophyta</taxon>
        <taxon>Embryophyta</taxon>
        <taxon>Tracheophyta</taxon>
        <taxon>Spermatophyta</taxon>
        <taxon>Magnoliopsida</taxon>
        <taxon>Liliopsida</taxon>
        <taxon>Araceae</taxon>
        <taxon>Lemnoideae</taxon>
        <taxon>Spirodela</taxon>
    </lineage>
</organism>
<dbReference type="Pfam" id="PF05768">
    <property type="entry name" value="Glrx-like"/>
    <property type="match status" value="1"/>
</dbReference>
<dbReference type="SUPFAM" id="SSF52833">
    <property type="entry name" value="Thioredoxin-like"/>
    <property type="match status" value="1"/>
</dbReference>
<dbReference type="PANTHER" id="PTHR33558:SF1">
    <property type="entry name" value="GLUTAREDOXIN-LIKE PROTEIN C5ORF63 HOMOLOG"/>
    <property type="match status" value="1"/>
</dbReference>
<dbReference type="AlphaFoldDB" id="A0A7I8ILS9"/>
<name>A0A7I8ILS9_SPIIN</name>
<dbReference type="InterPro" id="IPR036249">
    <property type="entry name" value="Thioredoxin-like_sf"/>
</dbReference>
<evidence type="ECO:0000313" key="2">
    <source>
        <dbReference type="EMBL" id="CAA2619170.1"/>
    </source>
</evidence>
<evidence type="ECO:0000256" key="1">
    <source>
        <dbReference type="RuleBase" id="RU363082"/>
    </source>
</evidence>
<proteinExistence type="inferred from homology"/>
<evidence type="ECO:0000313" key="3">
    <source>
        <dbReference type="EMBL" id="CAA7395181.1"/>
    </source>
</evidence>
<keyword evidence="1" id="KW-0249">Electron transport</keyword>
<evidence type="ECO:0000313" key="4">
    <source>
        <dbReference type="Proteomes" id="UP000663760"/>
    </source>
</evidence>
<dbReference type="PANTHER" id="PTHR33558">
    <property type="entry name" value="GLUTAREDOXIN-LIKE PROTEIN C5ORF63 HOMOLOG"/>
    <property type="match status" value="1"/>
</dbReference>
<accession>A0A7I8ILS9</accession>
<dbReference type="EMBL" id="LR743591">
    <property type="protein sequence ID" value="CAA2619170.1"/>
    <property type="molecule type" value="Genomic_DNA"/>
</dbReference>
<protein>
    <recommendedName>
        <fullName evidence="1">Glutaredoxin-like protein</fullName>
    </recommendedName>
</protein>